<protein>
    <submittedName>
        <fullName evidence="2">Uncharacterized protein</fullName>
    </submittedName>
</protein>
<evidence type="ECO:0000313" key="3">
    <source>
        <dbReference type="Proteomes" id="UP000290189"/>
    </source>
</evidence>
<geneLocation type="mitochondrion" evidence="2"/>
<accession>A0A3P3YP65</accession>
<evidence type="ECO:0000256" key="1">
    <source>
        <dbReference type="SAM" id="Phobius"/>
    </source>
</evidence>
<evidence type="ECO:0000313" key="2">
    <source>
        <dbReference type="EMBL" id="SPR01859.1"/>
    </source>
</evidence>
<keyword evidence="1" id="KW-1133">Transmembrane helix</keyword>
<dbReference type="Proteomes" id="UP000290189">
    <property type="component" value="Unassembled WGS sequence"/>
</dbReference>
<dbReference type="EMBL" id="OVEO01000019">
    <property type="protein sequence ID" value="SPR01859.1"/>
    <property type="molecule type" value="Genomic_DNA"/>
</dbReference>
<sequence length="140" mass="15726">MSQQLAMLDADYVGHRSRMPMYAAAVYAFDLAVCLGVLAQKESSCHAFLNYYRALLVLTAFRDTVSLGWVLPLLVKSTERGHDDTGIFPPTMLSWLHRCTWDDVSCDILVHARRAPPCGPCLHHGHVIRCRLSVHYAAEQ</sequence>
<keyword evidence="1" id="KW-0472">Membrane</keyword>
<name>A0A3P3YP65_PLABS</name>
<keyword evidence="2" id="KW-0496">Mitochondrion</keyword>
<proteinExistence type="predicted"/>
<reference evidence="2 3" key="1">
    <citation type="submission" date="2018-03" db="EMBL/GenBank/DDBJ databases">
        <authorList>
            <person name="Fogelqvist J."/>
        </authorList>
    </citation>
    <scope>NUCLEOTIDE SEQUENCE [LARGE SCALE GENOMIC DNA]</scope>
</reference>
<feature type="transmembrane region" description="Helical" evidence="1">
    <location>
        <begin position="21"/>
        <end position="39"/>
    </location>
</feature>
<keyword evidence="1" id="KW-0812">Transmembrane</keyword>
<organism evidence="2 3">
    <name type="scientific">Plasmodiophora brassicae</name>
    <name type="common">Clubroot disease agent</name>
    <dbReference type="NCBI Taxonomy" id="37360"/>
    <lineage>
        <taxon>Eukaryota</taxon>
        <taxon>Sar</taxon>
        <taxon>Rhizaria</taxon>
        <taxon>Endomyxa</taxon>
        <taxon>Phytomyxea</taxon>
        <taxon>Plasmodiophorida</taxon>
        <taxon>Plasmodiophoridae</taxon>
        <taxon>Plasmodiophora</taxon>
    </lineage>
</organism>
<dbReference type="AlphaFoldDB" id="A0A3P3YP65"/>
<gene>
    <name evidence="2" type="ORF">PLBR_LOCUS9074</name>
</gene>